<protein>
    <recommendedName>
        <fullName evidence="1">Methyltransferase domain-containing protein</fullName>
    </recommendedName>
</protein>
<proteinExistence type="predicted"/>
<dbReference type="AlphaFoldDB" id="A0A2T2WT36"/>
<dbReference type="SUPFAM" id="SSF53335">
    <property type="entry name" value="S-adenosyl-L-methionine-dependent methyltransferases"/>
    <property type="match status" value="1"/>
</dbReference>
<evidence type="ECO:0000313" key="3">
    <source>
        <dbReference type="Proteomes" id="UP000242699"/>
    </source>
</evidence>
<dbReference type="Pfam" id="PF13649">
    <property type="entry name" value="Methyltransf_25"/>
    <property type="match status" value="1"/>
</dbReference>
<organism evidence="2 3">
    <name type="scientific">Sulfobacillus benefaciens</name>
    <dbReference type="NCBI Taxonomy" id="453960"/>
    <lineage>
        <taxon>Bacteria</taxon>
        <taxon>Bacillati</taxon>
        <taxon>Bacillota</taxon>
        <taxon>Clostridia</taxon>
        <taxon>Eubacteriales</taxon>
        <taxon>Clostridiales Family XVII. Incertae Sedis</taxon>
        <taxon>Sulfobacillus</taxon>
    </lineage>
</organism>
<evidence type="ECO:0000313" key="2">
    <source>
        <dbReference type="EMBL" id="PSR25404.1"/>
    </source>
</evidence>
<feature type="domain" description="Methyltransferase" evidence="1">
    <location>
        <begin position="41"/>
        <end position="128"/>
    </location>
</feature>
<accession>A0A2T2WT36</accession>
<dbReference type="Proteomes" id="UP000242699">
    <property type="component" value="Unassembled WGS sequence"/>
</dbReference>
<dbReference type="InterPro" id="IPR041698">
    <property type="entry name" value="Methyltransf_25"/>
</dbReference>
<dbReference type="InterPro" id="IPR029063">
    <property type="entry name" value="SAM-dependent_MTases_sf"/>
</dbReference>
<dbReference type="CDD" id="cd02440">
    <property type="entry name" value="AdoMet_MTases"/>
    <property type="match status" value="1"/>
</dbReference>
<sequence length="184" mass="20990">MAEEDRNRWNTRYREGVVHFAKADPGVVSVLSQIQTPGLAVDIACGSGRHTLWLARKGWRVNALDVSDAALEQLQDIIDRENMPAIQPLRVDLDQWRPEENRYDLALMAYFWDEQVCARAQSALKPGGHLILRTFMLSDNLLGPQSHYVNLHSRLITHLKTAWKIWCWDTEQSSGIITIAAQKT</sequence>
<gene>
    <name evidence="2" type="ORF">C7B43_16885</name>
</gene>
<evidence type="ECO:0000259" key="1">
    <source>
        <dbReference type="Pfam" id="PF13649"/>
    </source>
</evidence>
<dbReference type="Gene3D" id="3.40.50.150">
    <property type="entry name" value="Vaccinia Virus protein VP39"/>
    <property type="match status" value="1"/>
</dbReference>
<name>A0A2T2WT36_9FIRM</name>
<comment type="caution">
    <text evidence="2">The sequence shown here is derived from an EMBL/GenBank/DDBJ whole genome shotgun (WGS) entry which is preliminary data.</text>
</comment>
<reference evidence="2 3" key="1">
    <citation type="journal article" date="2014" name="BMC Genomics">
        <title>Comparison of environmental and isolate Sulfobacillus genomes reveals diverse carbon, sulfur, nitrogen, and hydrogen metabolisms.</title>
        <authorList>
            <person name="Justice N.B."/>
            <person name="Norman A."/>
            <person name="Brown C.T."/>
            <person name="Singh A."/>
            <person name="Thomas B.C."/>
            <person name="Banfield J.F."/>
        </authorList>
    </citation>
    <scope>NUCLEOTIDE SEQUENCE [LARGE SCALE GENOMIC DNA]</scope>
    <source>
        <strain evidence="2">AMDSBA1</strain>
    </source>
</reference>
<dbReference type="EMBL" id="PXYT01000055">
    <property type="protein sequence ID" value="PSR25404.1"/>
    <property type="molecule type" value="Genomic_DNA"/>
</dbReference>